<keyword evidence="4" id="KW-1185">Reference proteome</keyword>
<feature type="signal peptide" evidence="2">
    <location>
        <begin position="1"/>
        <end position="19"/>
    </location>
</feature>
<accession>A0ABN8LUH0</accession>
<gene>
    <name evidence="3" type="ORF">PEVE_00008497</name>
</gene>
<name>A0ABN8LUH0_9CNID</name>
<evidence type="ECO:0000256" key="1">
    <source>
        <dbReference type="SAM" id="MobiDB-lite"/>
    </source>
</evidence>
<proteinExistence type="predicted"/>
<dbReference type="Proteomes" id="UP001159427">
    <property type="component" value="Unassembled WGS sequence"/>
</dbReference>
<protein>
    <submittedName>
        <fullName evidence="3">Uncharacterized protein</fullName>
    </submittedName>
</protein>
<keyword evidence="2" id="KW-0732">Signal</keyword>
<feature type="region of interest" description="Disordered" evidence="1">
    <location>
        <begin position="267"/>
        <end position="287"/>
    </location>
</feature>
<feature type="chain" id="PRO_5046845364" evidence="2">
    <location>
        <begin position="20"/>
        <end position="347"/>
    </location>
</feature>
<sequence length="347" mass="37852">MGKGKTLTVLLYWIWFSFGFVVHGATTTKRLACSNGKLTLSGDKALRNAGVTSTITDYYWKVRFSQTDWADLIHCRSSAFCTTITSVLPDGTKVQVSANGALITLEHRAGSNANDHAEFLFEVNLVKNSQPSVEHHIFEVEFTVICIETRIGGKANLTKFLRDKLPWNQVIDLKFTDANSNKIAYCNTKQCTTTVNKNGNDPSLNWTNRFDETDGALVLTDIQKADNCREIRVVAHSGSGVGKVHPEKIWILVNTCSGMTSHASEIHTATDQPSASTSKTVWPSSTVSKSNGVSLFSSVQSATSVSPSNVTSAERTGYPTTSCVTTVSTRVWIVVISVLITCIVVFV</sequence>
<organism evidence="3 4">
    <name type="scientific">Porites evermanni</name>
    <dbReference type="NCBI Taxonomy" id="104178"/>
    <lineage>
        <taxon>Eukaryota</taxon>
        <taxon>Metazoa</taxon>
        <taxon>Cnidaria</taxon>
        <taxon>Anthozoa</taxon>
        <taxon>Hexacorallia</taxon>
        <taxon>Scleractinia</taxon>
        <taxon>Fungiina</taxon>
        <taxon>Poritidae</taxon>
        <taxon>Porites</taxon>
    </lineage>
</organism>
<reference evidence="3 4" key="1">
    <citation type="submission" date="2022-05" db="EMBL/GenBank/DDBJ databases">
        <authorList>
            <consortium name="Genoscope - CEA"/>
            <person name="William W."/>
        </authorList>
    </citation>
    <scope>NUCLEOTIDE SEQUENCE [LARGE SCALE GENOMIC DNA]</scope>
</reference>
<evidence type="ECO:0000256" key="2">
    <source>
        <dbReference type="SAM" id="SignalP"/>
    </source>
</evidence>
<comment type="caution">
    <text evidence="3">The sequence shown here is derived from an EMBL/GenBank/DDBJ whole genome shotgun (WGS) entry which is preliminary data.</text>
</comment>
<evidence type="ECO:0000313" key="3">
    <source>
        <dbReference type="EMBL" id="CAH3020751.1"/>
    </source>
</evidence>
<evidence type="ECO:0000313" key="4">
    <source>
        <dbReference type="Proteomes" id="UP001159427"/>
    </source>
</evidence>
<dbReference type="EMBL" id="CALNXI010000158">
    <property type="protein sequence ID" value="CAH3020751.1"/>
    <property type="molecule type" value="Genomic_DNA"/>
</dbReference>